<dbReference type="InterPro" id="IPR011972">
    <property type="entry name" value="CHP02285"/>
</dbReference>
<feature type="chain" id="PRO_5047503988" evidence="1">
    <location>
        <begin position="25"/>
        <end position="278"/>
    </location>
</feature>
<gene>
    <name evidence="2" type="ORF">PQR63_19935</name>
</gene>
<organism evidence="2 3">
    <name type="scientific">Herbaspirillum rhizosphaerae</name>
    <dbReference type="NCBI Taxonomy" id="346179"/>
    <lineage>
        <taxon>Bacteria</taxon>
        <taxon>Pseudomonadati</taxon>
        <taxon>Pseudomonadota</taxon>
        <taxon>Betaproteobacteria</taxon>
        <taxon>Burkholderiales</taxon>
        <taxon>Oxalobacteraceae</taxon>
        <taxon>Herbaspirillum</taxon>
    </lineage>
</organism>
<feature type="signal peptide" evidence="1">
    <location>
        <begin position="1"/>
        <end position="24"/>
    </location>
</feature>
<dbReference type="NCBIfam" id="TIGR02285">
    <property type="entry name" value="TIGR02285 family protein"/>
    <property type="match status" value="1"/>
</dbReference>
<dbReference type="RefSeq" id="WP_408169696.1">
    <property type="nucleotide sequence ID" value="NZ_JAQQFR010000014.1"/>
</dbReference>
<keyword evidence="1" id="KW-0732">Signal</keyword>
<dbReference type="Proteomes" id="UP001629214">
    <property type="component" value="Unassembled WGS sequence"/>
</dbReference>
<evidence type="ECO:0000313" key="2">
    <source>
        <dbReference type="EMBL" id="MFL9880678.1"/>
    </source>
</evidence>
<sequence>MLYRVLRYVLVTLLMSASCSVAMAADQIVWGKYNVPPYMIRTGEWAHQGIFDQTLDVLKKKMPQYQHVELEAPFPRINSEIKKGSHWCYNGTLKTPEREAYGYFSLPTSIFLPLRIIVRRDRLSEFKGRQSLQALLQNYQFITSVMRDRSYSPTVDKLLAAYPPRENYSEQVEAIGMLLAGRIDFMVELPLLAFDQARVMGHPGELIAIPMQEADEVVFNRVMCSKNEWGRKVVEQVNKVLIANRGQAYYRRIVERWHDPESVAEIRKIYDTVFLKTP</sequence>
<proteinExistence type="predicted"/>
<reference evidence="2 3" key="1">
    <citation type="journal article" date="2024" name="Chem. Sci.">
        <title>Discovery of megapolipeptins by genome mining of a Burkholderiales bacteria collection.</title>
        <authorList>
            <person name="Paulo B.S."/>
            <person name="Recchia M.J.J."/>
            <person name="Lee S."/>
            <person name="Fergusson C.H."/>
            <person name="Romanowski S.B."/>
            <person name="Hernandez A."/>
            <person name="Krull N."/>
            <person name="Liu D.Y."/>
            <person name="Cavanagh H."/>
            <person name="Bos A."/>
            <person name="Gray C.A."/>
            <person name="Murphy B.T."/>
            <person name="Linington R.G."/>
            <person name="Eustaquio A.S."/>
        </authorList>
    </citation>
    <scope>NUCLEOTIDE SEQUENCE [LARGE SCALE GENOMIC DNA]</scope>
    <source>
        <strain evidence="2 3">RL21-008-BIB-B</strain>
    </source>
</reference>
<dbReference type="SUPFAM" id="SSF53850">
    <property type="entry name" value="Periplasmic binding protein-like II"/>
    <property type="match status" value="1"/>
</dbReference>
<evidence type="ECO:0000313" key="3">
    <source>
        <dbReference type="Proteomes" id="UP001629214"/>
    </source>
</evidence>
<keyword evidence="3" id="KW-1185">Reference proteome</keyword>
<comment type="caution">
    <text evidence="2">The sequence shown here is derived from an EMBL/GenBank/DDBJ whole genome shotgun (WGS) entry which is preliminary data.</text>
</comment>
<dbReference type="EMBL" id="JAQQFR010000014">
    <property type="protein sequence ID" value="MFL9880678.1"/>
    <property type="molecule type" value="Genomic_DNA"/>
</dbReference>
<dbReference type="Gene3D" id="3.40.190.10">
    <property type="entry name" value="Periplasmic binding protein-like II"/>
    <property type="match status" value="2"/>
</dbReference>
<name>A0ABW8ZEE7_9BURK</name>
<accession>A0ABW8ZEE7</accession>
<protein>
    <submittedName>
        <fullName evidence="2">TIGR02285 family protein</fullName>
    </submittedName>
</protein>
<evidence type="ECO:0000256" key="1">
    <source>
        <dbReference type="SAM" id="SignalP"/>
    </source>
</evidence>
<dbReference type="PROSITE" id="PS51257">
    <property type="entry name" value="PROKAR_LIPOPROTEIN"/>
    <property type="match status" value="1"/>
</dbReference>